<evidence type="ECO:0000313" key="1">
    <source>
        <dbReference type="EMBL" id="KAL3679160.1"/>
    </source>
</evidence>
<dbReference type="PANTHER" id="PTHR33103:SF19">
    <property type="entry name" value="OS09G0544700 PROTEIN"/>
    <property type="match status" value="1"/>
</dbReference>
<protein>
    <submittedName>
        <fullName evidence="1">Uncharacterized protein</fullName>
    </submittedName>
</protein>
<gene>
    <name evidence="1" type="ORF">R1sor_022116</name>
</gene>
<dbReference type="EMBL" id="JBJQOH010000007">
    <property type="protein sequence ID" value="KAL3679160.1"/>
    <property type="molecule type" value="Genomic_DNA"/>
</dbReference>
<evidence type="ECO:0000313" key="2">
    <source>
        <dbReference type="Proteomes" id="UP001633002"/>
    </source>
</evidence>
<proteinExistence type="predicted"/>
<dbReference type="Proteomes" id="UP001633002">
    <property type="component" value="Unassembled WGS sequence"/>
</dbReference>
<sequence length="247" mass="26967">MVSQQHFLNFGYASSQARVTVLLLHYSLPALPREEGSGDALPANCKDFVDLLLSFLTLPMGCIVKLLSGPPLLPSQATNSVGLTSSIPQTAGKNLHGKACTGIASIHESVVQMEDSLLQVDKGLLLDALPQVPPVCFKLLPFSSRKDARKDVNYYCCGVSCNFLTRRSRFKCPRHKRKMTTLSCQVLESERQNPEGQADSAVGQRCHLRGVLPGSKAFGVPVCHHRQVGNSSKLRRQRTCELEAAPI</sequence>
<organism evidence="1 2">
    <name type="scientific">Riccia sorocarpa</name>
    <dbReference type="NCBI Taxonomy" id="122646"/>
    <lineage>
        <taxon>Eukaryota</taxon>
        <taxon>Viridiplantae</taxon>
        <taxon>Streptophyta</taxon>
        <taxon>Embryophyta</taxon>
        <taxon>Marchantiophyta</taxon>
        <taxon>Marchantiopsida</taxon>
        <taxon>Marchantiidae</taxon>
        <taxon>Marchantiales</taxon>
        <taxon>Ricciaceae</taxon>
        <taxon>Riccia</taxon>
    </lineage>
</organism>
<dbReference type="InterPro" id="IPR007750">
    <property type="entry name" value="DUF674"/>
</dbReference>
<dbReference type="AlphaFoldDB" id="A0ABD3GM37"/>
<name>A0ABD3GM37_9MARC</name>
<reference evidence="1 2" key="1">
    <citation type="submission" date="2024-09" db="EMBL/GenBank/DDBJ databases">
        <title>Chromosome-scale assembly of Riccia sorocarpa.</title>
        <authorList>
            <person name="Paukszto L."/>
        </authorList>
    </citation>
    <scope>NUCLEOTIDE SEQUENCE [LARGE SCALE GENOMIC DNA]</scope>
    <source>
        <strain evidence="1">LP-2024</strain>
        <tissue evidence="1">Aerial parts of the thallus</tissue>
    </source>
</reference>
<keyword evidence="2" id="KW-1185">Reference proteome</keyword>
<dbReference type="PANTHER" id="PTHR33103">
    <property type="entry name" value="OS01G0153900 PROTEIN"/>
    <property type="match status" value="1"/>
</dbReference>
<comment type="caution">
    <text evidence="1">The sequence shown here is derived from an EMBL/GenBank/DDBJ whole genome shotgun (WGS) entry which is preliminary data.</text>
</comment>
<accession>A0ABD3GM37</accession>